<keyword evidence="1" id="KW-1133">Transmembrane helix</keyword>
<sequence length="212" mass="22997">MTALPDPSFFTHAQQGALRPSSMGEIAVYPSLEERFWGYEIKMTQSEMTSALIVRGLASFGAAVFGLTTAVMFVSALIGLGAAAPEIRIFTLMILAALTLICATVADRTRRVRVQIDTRNGEVRQVTRGRFGPETILTRHSMDTVSSVEIVASDFDRSFGQIHMRIKGYGPIVAADGCVTTLTSLRDRIAADCGVRQGRVLDPVWSGPLSKD</sequence>
<proteinExistence type="predicted"/>
<reference evidence="2 3" key="1">
    <citation type="submission" date="2017-03" db="EMBL/GenBank/DDBJ databases">
        <authorList>
            <person name="Afonso C.L."/>
            <person name="Miller P.J."/>
            <person name="Scott M.A."/>
            <person name="Spackman E."/>
            <person name="Goraichik I."/>
            <person name="Dimitrov K.M."/>
            <person name="Suarez D.L."/>
            <person name="Swayne D.E."/>
        </authorList>
    </citation>
    <scope>NUCLEOTIDE SEQUENCE [LARGE SCALE GENOMIC DNA]</scope>
    <source>
        <strain evidence="2 3">CECT 8397</strain>
    </source>
</reference>
<feature type="transmembrane region" description="Helical" evidence="1">
    <location>
        <begin position="87"/>
        <end position="106"/>
    </location>
</feature>
<evidence type="ECO:0000256" key="1">
    <source>
        <dbReference type="SAM" id="Phobius"/>
    </source>
</evidence>
<accession>A0A1Y5TB30</accession>
<dbReference type="AlphaFoldDB" id="A0A1Y5TB30"/>
<name>A0A1Y5TB30_9RHOB</name>
<keyword evidence="3" id="KW-1185">Reference proteome</keyword>
<dbReference type="EMBL" id="FWFT01000006">
    <property type="protein sequence ID" value="SLN59561.1"/>
    <property type="molecule type" value="Genomic_DNA"/>
</dbReference>
<dbReference type="Proteomes" id="UP000193623">
    <property type="component" value="Unassembled WGS sequence"/>
</dbReference>
<gene>
    <name evidence="2" type="ORF">PSJ8397_03167</name>
</gene>
<evidence type="ECO:0000313" key="3">
    <source>
        <dbReference type="Proteomes" id="UP000193623"/>
    </source>
</evidence>
<feature type="transmembrane region" description="Helical" evidence="1">
    <location>
        <begin position="52"/>
        <end position="81"/>
    </location>
</feature>
<protein>
    <submittedName>
        <fullName evidence="2">Uncharacterized protein</fullName>
    </submittedName>
</protein>
<keyword evidence="1" id="KW-0812">Transmembrane</keyword>
<keyword evidence="1" id="KW-0472">Membrane</keyword>
<evidence type="ECO:0000313" key="2">
    <source>
        <dbReference type="EMBL" id="SLN59561.1"/>
    </source>
</evidence>
<organism evidence="2 3">
    <name type="scientific">Pseudooctadecabacter jejudonensis</name>
    <dbReference type="NCBI Taxonomy" id="1391910"/>
    <lineage>
        <taxon>Bacteria</taxon>
        <taxon>Pseudomonadati</taxon>
        <taxon>Pseudomonadota</taxon>
        <taxon>Alphaproteobacteria</taxon>
        <taxon>Rhodobacterales</taxon>
        <taxon>Paracoccaceae</taxon>
        <taxon>Pseudooctadecabacter</taxon>
    </lineage>
</organism>